<dbReference type="PANTHER" id="PTHR11207:SF0">
    <property type="entry name" value="RIBONUCLEASE 3"/>
    <property type="match status" value="1"/>
</dbReference>
<keyword evidence="6 9" id="KW-0255">Endonuclease</keyword>
<feature type="binding site" evidence="9">
    <location>
        <position position="113"/>
    </location>
    <ligand>
        <name>Mg(2+)</name>
        <dbReference type="ChEBI" id="CHEBI:18420"/>
    </ligand>
</feature>
<feature type="compositionally biased region" description="Low complexity" evidence="10">
    <location>
        <begin position="413"/>
        <end position="427"/>
    </location>
</feature>
<feature type="binding site" evidence="9">
    <location>
        <position position="116"/>
    </location>
    <ligand>
        <name>Mg(2+)</name>
        <dbReference type="ChEBI" id="CHEBI:18420"/>
    </ligand>
</feature>
<dbReference type="PANTHER" id="PTHR11207">
    <property type="entry name" value="RIBONUCLEASE III"/>
    <property type="match status" value="1"/>
</dbReference>
<feature type="compositionally biased region" description="Low complexity" evidence="10">
    <location>
        <begin position="376"/>
        <end position="398"/>
    </location>
</feature>
<feature type="compositionally biased region" description="Low complexity" evidence="10">
    <location>
        <begin position="461"/>
        <end position="481"/>
    </location>
</feature>
<feature type="compositionally biased region" description="Low complexity" evidence="10">
    <location>
        <begin position="496"/>
        <end position="507"/>
    </location>
</feature>
<dbReference type="CDD" id="cd00593">
    <property type="entry name" value="RIBOc"/>
    <property type="match status" value="1"/>
</dbReference>
<dbReference type="GO" id="GO:0003725">
    <property type="term" value="F:double-stranded RNA binding"/>
    <property type="evidence" value="ECO:0007669"/>
    <property type="project" value="TreeGrafter"/>
</dbReference>
<feature type="compositionally biased region" description="Low complexity" evidence="10">
    <location>
        <begin position="260"/>
        <end position="276"/>
    </location>
</feature>
<comment type="catalytic activity">
    <reaction evidence="1 9">
        <text>Endonucleolytic cleavage to 5'-phosphomonoester.</text>
        <dbReference type="EC" id="3.1.26.3"/>
    </reaction>
</comment>
<reference evidence="13 14" key="1">
    <citation type="submission" date="2020-10" db="EMBL/GenBank/DDBJ databases">
        <title>Ca. Dormibacterota MAGs.</title>
        <authorList>
            <person name="Montgomery K."/>
        </authorList>
    </citation>
    <scope>NUCLEOTIDE SEQUENCE [LARGE SCALE GENOMIC DNA]</scope>
    <source>
        <strain evidence="13">SC8811_S16_3</strain>
    </source>
</reference>
<evidence type="ECO:0000256" key="3">
    <source>
        <dbReference type="ARBA" id="ARBA00022552"/>
    </source>
</evidence>
<dbReference type="GO" id="GO:0006364">
    <property type="term" value="P:rRNA processing"/>
    <property type="evidence" value="ECO:0007669"/>
    <property type="project" value="UniProtKB-UniRule"/>
</dbReference>
<keyword evidence="9" id="KW-0819">tRNA processing</keyword>
<gene>
    <name evidence="9 13" type="primary">rnc</name>
    <name evidence="13" type="ORF">JF888_14810</name>
</gene>
<accession>A0A934KKF8</accession>
<dbReference type="GO" id="GO:0006397">
    <property type="term" value="P:mRNA processing"/>
    <property type="evidence" value="ECO:0007669"/>
    <property type="project" value="UniProtKB-UniRule"/>
</dbReference>
<keyword evidence="9" id="KW-0460">Magnesium</keyword>
<keyword evidence="7 9" id="KW-0378">Hydrolase</keyword>
<dbReference type="InterPro" id="IPR000999">
    <property type="entry name" value="RNase_III_dom"/>
</dbReference>
<feature type="compositionally biased region" description="Low complexity" evidence="10">
    <location>
        <begin position="347"/>
        <end position="367"/>
    </location>
</feature>
<comment type="function">
    <text evidence="9">Digests double-stranded RNA. Involved in the processing of primary rRNA transcript to yield the immediate precursors to the large and small rRNAs (23S and 16S). Processes some mRNAs, and tRNAs when they are encoded in the rRNA operon. Processes pre-crRNA and tracrRNA of type II CRISPR loci if present in the organism.</text>
</comment>
<evidence type="ECO:0000256" key="4">
    <source>
        <dbReference type="ARBA" id="ARBA00022664"/>
    </source>
</evidence>
<dbReference type="GO" id="GO:0008033">
    <property type="term" value="P:tRNA processing"/>
    <property type="evidence" value="ECO:0007669"/>
    <property type="project" value="UniProtKB-KW"/>
</dbReference>
<dbReference type="GO" id="GO:0004525">
    <property type="term" value="F:ribonuclease III activity"/>
    <property type="evidence" value="ECO:0007669"/>
    <property type="project" value="UniProtKB-UniRule"/>
</dbReference>
<evidence type="ECO:0000259" key="12">
    <source>
        <dbReference type="PROSITE" id="PS50142"/>
    </source>
</evidence>
<proteinExistence type="inferred from homology"/>
<evidence type="ECO:0000313" key="14">
    <source>
        <dbReference type="Proteomes" id="UP000620075"/>
    </source>
</evidence>
<dbReference type="GO" id="GO:0010468">
    <property type="term" value="P:regulation of gene expression"/>
    <property type="evidence" value="ECO:0007669"/>
    <property type="project" value="TreeGrafter"/>
</dbReference>
<comment type="cofactor">
    <cofactor evidence="9">
        <name>Mg(2+)</name>
        <dbReference type="ChEBI" id="CHEBI:18420"/>
    </cofactor>
</comment>
<keyword evidence="4 9" id="KW-0507">mRNA processing</keyword>
<feature type="binding site" evidence="9">
    <location>
        <position position="40"/>
    </location>
    <ligand>
        <name>Mg(2+)</name>
        <dbReference type="ChEBI" id="CHEBI:18420"/>
    </ligand>
</feature>
<comment type="similarity">
    <text evidence="2">Belongs to the ribonuclease III family.</text>
</comment>
<organism evidence="13 14">
    <name type="scientific">Candidatus Dormiibacter inghamiae</name>
    <dbReference type="NCBI Taxonomy" id="3127013"/>
    <lineage>
        <taxon>Bacteria</taxon>
        <taxon>Bacillati</taxon>
        <taxon>Candidatus Dormiibacterota</taxon>
        <taxon>Candidatus Dormibacteria</taxon>
        <taxon>Candidatus Dormibacterales</taxon>
        <taxon>Candidatus Dormibacteraceae</taxon>
        <taxon>Candidatus Dormiibacter</taxon>
    </lineage>
</organism>
<dbReference type="GO" id="GO:0046872">
    <property type="term" value="F:metal ion binding"/>
    <property type="evidence" value="ECO:0007669"/>
    <property type="project" value="UniProtKB-KW"/>
</dbReference>
<dbReference type="RefSeq" id="WP_338182065.1">
    <property type="nucleotide sequence ID" value="NZ_JAEKNQ010000057.1"/>
</dbReference>
<keyword evidence="9" id="KW-0479">Metal-binding</keyword>
<evidence type="ECO:0000256" key="8">
    <source>
        <dbReference type="ARBA" id="ARBA00022884"/>
    </source>
</evidence>
<dbReference type="EMBL" id="JAEKNQ010000057">
    <property type="protein sequence ID" value="MBJ7604433.1"/>
    <property type="molecule type" value="Genomic_DNA"/>
</dbReference>
<dbReference type="Pfam" id="PF00035">
    <property type="entry name" value="dsrm"/>
    <property type="match status" value="1"/>
</dbReference>
<dbReference type="GO" id="GO:0019843">
    <property type="term" value="F:rRNA binding"/>
    <property type="evidence" value="ECO:0007669"/>
    <property type="project" value="UniProtKB-KW"/>
</dbReference>
<evidence type="ECO:0000313" key="13">
    <source>
        <dbReference type="EMBL" id="MBJ7604433.1"/>
    </source>
</evidence>
<dbReference type="PROSITE" id="PS50142">
    <property type="entry name" value="RNASE_3_2"/>
    <property type="match status" value="1"/>
</dbReference>
<dbReference type="GO" id="GO:0005737">
    <property type="term" value="C:cytoplasm"/>
    <property type="evidence" value="ECO:0007669"/>
    <property type="project" value="UniProtKB-SubCell"/>
</dbReference>
<evidence type="ECO:0000256" key="6">
    <source>
        <dbReference type="ARBA" id="ARBA00022759"/>
    </source>
</evidence>
<dbReference type="InterPro" id="IPR014720">
    <property type="entry name" value="dsRBD_dom"/>
</dbReference>
<dbReference type="NCBIfam" id="TIGR02191">
    <property type="entry name" value="RNaseIII"/>
    <property type="match status" value="1"/>
</dbReference>
<dbReference type="Gene3D" id="1.10.1520.10">
    <property type="entry name" value="Ribonuclease III domain"/>
    <property type="match status" value="1"/>
</dbReference>
<feature type="region of interest" description="Disordered" evidence="10">
    <location>
        <begin position="232"/>
        <end position="427"/>
    </location>
</feature>
<evidence type="ECO:0000256" key="2">
    <source>
        <dbReference type="ARBA" id="ARBA00010183"/>
    </source>
</evidence>
<comment type="subunit">
    <text evidence="9">Homodimer.</text>
</comment>
<dbReference type="InterPro" id="IPR036389">
    <property type="entry name" value="RNase_III_sf"/>
</dbReference>
<name>A0A934KKF8_9BACT</name>
<dbReference type="InterPro" id="IPR011907">
    <property type="entry name" value="RNase_III"/>
</dbReference>
<evidence type="ECO:0000256" key="1">
    <source>
        <dbReference type="ARBA" id="ARBA00000109"/>
    </source>
</evidence>
<dbReference type="Gene3D" id="3.30.160.20">
    <property type="match status" value="1"/>
</dbReference>
<feature type="active site" evidence="9">
    <location>
        <position position="116"/>
    </location>
</feature>
<feature type="domain" description="RNase III" evidence="12">
    <location>
        <begin position="1"/>
        <end position="127"/>
    </location>
</feature>
<evidence type="ECO:0000256" key="5">
    <source>
        <dbReference type="ARBA" id="ARBA00022722"/>
    </source>
</evidence>
<evidence type="ECO:0000256" key="7">
    <source>
        <dbReference type="ARBA" id="ARBA00022801"/>
    </source>
</evidence>
<evidence type="ECO:0000256" key="9">
    <source>
        <dbReference type="HAMAP-Rule" id="MF_00104"/>
    </source>
</evidence>
<evidence type="ECO:0000256" key="10">
    <source>
        <dbReference type="SAM" id="MobiDB-lite"/>
    </source>
</evidence>
<dbReference type="AlphaFoldDB" id="A0A934KKF8"/>
<dbReference type="Proteomes" id="UP000620075">
    <property type="component" value="Unassembled WGS sequence"/>
</dbReference>
<protein>
    <recommendedName>
        <fullName evidence="9">Ribonuclease 3</fullName>
        <ecNumber evidence="9">3.1.26.3</ecNumber>
    </recommendedName>
    <alternativeName>
        <fullName evidence="9">Ribonuclease III</fullName>
        <shortName evidence="9">RNase III</shortName>
    </alternativeName>
</protein>
<dbReference type="PROSITE" id="PS00517">
    <property type="entry name" value="RNASE_3_1"/>
    <property type="match status" value="1"/>
</dbReference>
<keyword evidence="8 9" id="KW-0694">RNA-binding</keyword>
<dbReference type="EC" id="3.1.26.3" evidence="9"/>
<dbReference type="SMART" id="SM00535">
    <property type="entry name" value="RIBOc"/>
    <property type="match status" value="1"/>
</dbReference>
<dbReference type="FunFam" id="1.10.1520.10:FF:000001">
    <property type="entry name" value="Ribonuclease 3"/>
    <property type="match status" value="1"/>
</dbReference>
<dbReference type="SUPFAM" id="SSF69065">
    <property type="entry name" value="RNase III domain-like"/>
    <property type="match status" value="1"/>
</dbReference>
<dbReference type="SUPFAM" id="SSF54768">
    <property type="entry name" value="dsRNA-binding domain-like"/>
    <property type="match status" value="1"/>
</dbReference>
<sequence length="507" mass="51588">MQERIGIAFKNPSLLQEALTHSSFANESPHLSPRDNERLEYLGDAVLQLITADYLFKLRPGAHEGEMTQVRSAMVNTNTLALLGENLGLGGFLYLGKGIAKGGGRSLKSLLANAFEAVLGAIFLDAGFDAAYHHYLAQFRALPEPLLDENHKGRLQRVVQDLFNRAPVYDSVGAGVGRRREYTAVVYAGSEALGTGHSSTKQGAEQDAALAALARLEGAGSASLPGASVVAAPATSPLNTGNGLTVPRRRSRGGRRRTDLTAAADRQPGRAPGVPAEPREAAREAAQPVPGEPPFLNAGGEPTSAETEHPVPGEPPFVAKAAAPRGSRAGRRRSATAGGGQEPAGRPGASPGGQAEPAAAADQPAAEVLGSEQLTGPPVGVQGVGSSVSPALAPAREAAPSRRSRGRRRRGASDASGATDEAGAGDGSAMAALAAAVSAGVPAVPEVATARNQTAPPTQRSAAGGPAPDSAAATPLRSSAPVRRRSPRPRRPPSPSTGSGSPASAQT</sequence>
<keyword evidence="9" id="KW-0963">Cytoplasm</keyword>
<comment type="caution">
    <text evidence="13">The sequence shown here is derived from an EMBL/GenBank/DDBJ whole genome shotgun (WGS) entry which is preliminary data.</text>
</comment>
<dbReference type="HAMAP" id="MF_00104">
    <property type="entry name" value="RNase_III"/>
    <property type="match status" value="1"/>
</dbReference>
<feature type="domain" description="DRBM" evidence="11">
    <location>
        <begin position="150"/>
        <end position="218"/>
    </location>
</feature>
<dbReference type="PROSITE" id="PS50137">
    <property type="entry name" value="DS_RBD"/>
    <property type="match status" value="1"/>
</dbReference>
<feature type="compositionally biased region" description="Basic residues" evidence="10">
    <location>
        <begin position="482"/>
        <end position="491"/>
    </location>
</feature>
<dbReference type="SMART" id="SM00358">
    <property type="entry name" value="DSRM"/>
    <property type="match status" value="1"/>
</dbReference>
<keyword evidence="5 9" id="KW-0540">Nuclease</keyword>
<keyword evidence="9" id="KW-0699">rRNA-binding</keyword>
<comment type="subcellular location">
    <subcellularLocation>
        <location evidence="9">Cytoplasm</location>
    </subcellularLocation>
</comment>
<feature type="active site" evidence="9">
    <location>
        <position position="44"/>
    </location>
</feature>
<dbReference type="Pfam" id="PF14622">
    <property type="entry name" value="Ribonucleas_3_3"/>
    <property type="match status" value="1"/>
</dbReference>
<keyword evidence="3 9" id="KW-0698">rRNA processing</keyword>
<feature type="compositionally biased region" description="Polar residues" evidence="10">
    <location>
        <begin position="450"/>
        <end position="460"/>
    </location>
</feature>
<feature type="region of interest" description="Disordered" evidence="10">
    <location>
        <begin position="447"/>
        <end position="507"/>
    </location>
</feature>
<evidence type="ECO:0000259" key="11">
    <source>
        <dbReference type="PROSITE" id="PS50137"/>
    </source>
</evidence>